<dbReference type="Gramene" id="TraesCS4D03G0213500.1">
    <property type="protein sequence ID" value="TraesCS4D03G0213500.1.CDS1"/>
    <property type="gene ID" value="TraesCS4D03G0213500"/>
</dbReference>
<dbReference type="Gramene" id="TraesNOR4D03G02465150.1">
    <property type="protein sequence ID" value="TraesNOR4D03G02465150.1.CDS1"/>
    <property type="gene ID" value="TraesNOR4D03G02465150"/>
</dbReference>
<keyword evidence="1" id="KW-0472">Membrane</keyword>
<proteinExistence type="predicted"/>
<dbReference type="Gramene" id="TraesCLE_scaffold_078905_01G000100.1">
    <property type="protein sequence ID" value="TraesCLE_scaffold_078905_01G000100.1"/>
    <property type="gene ID" value="TraesCLE_scaffold_078905_01G000100"/>
</dbReference>
<feature type="transmembrane region" description="Helical" evidence="1">
    <location>
        <begin position="34"/>
        <end position="52"/>
    </location>
</feature>
<dbReference type="InterPro" id="IPR025315">
    <property type="entry name" value="DUF4220"/>
</dbReference>
<dbReference type="Gramene" id="TraesCAD_scaffold_104266_01G000200.1">
    <property type="protein sequence ID" value="TraesCAD_scaffold_104266_01G000200.1"/>
    <property type="gene ID" value="TraesCAD_scaffold_104266_01G000200"/>
</dbReference>
<dbReference type="Gramene" id="TraesPARA_EIv1.0_1429880.1">
    <property type="protein sequence ID" value="TraesPARA_EIv1.0_1429880.1.CDS1"/>
    <property type="gene ID" value="TraesPARA_EIv1.0_1429880"/>
</dbReference>
<dbReference type="Gramene" id="TraesJUL4D03G02466290.1">
    <property type="protein sequence ID" value="TraesJUL4D03G02466290.1.CDS1"/>
    <property type="gene ID" value="TraesJUL4D03G02466290"/>
</dbReference>
<keyword evidence="4" id="KW-1185">Reference proteome</keyword>
<feature type="transmembrane region" description="Helical" evidence="1">
    <location>
        <begin position="333"/>
        <end position="360"/>
    </location>
</feature>
<reference evidence="3" key="2">
    <citation type="submission" date="2018-10" db="UniProtKB">
        <authorList>
            <consortium name="EnsemblPlants"/>
        </authorList>
    </citation>
    <scope>IDENTIFICATION</scope>
</reference>
<dbReference type="Gramene" id="TraesMAC4D03G02445550.1">
    <property type="protein sequence ID" value="TraesMAC4D03G02445550.1.CDS1"/>
    <property type="gene ID" value="TraesMAC4D03G02445550"/>
</dbReference>
<evidence type="ECO:0000256" key="1">
    <source>
        <dbReference type="SAM" id="Phobius"/>
    </source>
</evidence>
<dbReference type="Gramene" id="TraesWEE_scaffold_071636_01G000200.1">
    <property type="protein sequence ID" value="TraesWEE_scaffold_071636_01G000200.1"/>
    <property type="gene ID" value="TraesWEE_scaffold_071636_01G000200"/>
</dbReference>
<dbReference type="Gramene" id="TraesRN4D0100221100.1">
    <property type="protein sequence ID" value="TraesRN4D0100221100.1"/>
    <property type="gene ID" value="TraesRN4D0100221100"/>
</dbReference>
<organism evidence="3">
    <name type="scientific">Triticum aestivum</name>
    <name type="common">Wheat</name>
    <dbReference type="NCBI Taxonomy" id="4565"/>
    <lineage>
        <taxon>Eukaryota</taxon>
        <taxon>Viridiplantae</taxon>
        <taxon>Streptophyta</taxon>
        <taxon>Embryophyta</taxon>
        <taxon>Tracheophyta</taxon>
        <taxon>Spermatophyta</taxon>
        <taxon>Magnoliopsida</taxon>
        <taxon>Liliopsida</taxon>
        <taxon>Poales</taxon>
        <taxon>Poaceae</taxon>
        <taxon>BOP clade</taxon>
        <taxon>Pooideae</taxon>
        <taxon>Triticodae</taxon>
        <taxon>Triticeae</taxon>
        <taxon>Triticinae</taxon>
        <taxon>Triticum</taxon>
    </lineage>
</organism>
<dbReference type="Pfam" id="PF04578">
    <property type="entry name" value="DUF594"/>
    <property type="match status" value="1"/>
</dbReference>
<dbReference type="AlphaFoldDB" id="A0A3B6JI10"/>
<dbReference type="Gramene" id="TraesLAC4D03G02400670.1">
    <property type="protein sequence ID" value="TraesLAC4D03G02400670.1.CDS1"/>
    <property type="gene ID" value="TraesLAC4D03G02400670"/>
</dbReference>
<dbReference type="OMA" id="KAARIMF"/>
<dbReference type="Gramene" id="TraesCS4D02G107700.1">
    <property type="protein sequence ID" value="TraesCS4D02G107700.1.cds1"/>
    <property type="gene ID" value="TraesCS4D02G107700"/>
</dbReference>
<dbReference type="Gramene" id="TraesLDM4D03G02449590.1">
    <property type="protein sequence ID" value="TraesLDM4D03G02449590.1.CDS1"/>
    <property type="gene ID" value="TraesLDM4D03G02449590"/>
</dbReference>
<feature type="transmembrane region" description="Helical" evidence="1">
    <location>
        <begin position="94"/>
        <end position="113"/>
    </location>
</feature>
<evidence type="ECO:0000313" key="3">
    <source>
        <dbReference type="EnsemblPlants" id="TraesCS4D02G107700.1.cds1"/>
    </source>
</evidence>
<dbReference type="Gramene" id="TraesROB_scaffold_069377_01G000100.1">
    <property type="protein sequence ID" value="TraesROB_scaffold_069377_01G000100.1"/>
    <property type="gene ID" value="TraesROB_scaffold_069377_01G000100"/>
</dbReference>
<dbReference type="Gramene" id="TraesSYM4D03G02474780.1">
    <property type="protein sequence ID" value="TraesSYM4D03G02474780.1.CDS1"/>
    <property type="gene ID" value="TraesSYM4D03G02474780"/>
</dbReference>
<dbReference type="PANTHER" id="PTHR31325">
    <property type="entry name" value="OS01G0798800 PROTEIN-RELATED"/>
    <property type="match status" value="1"/>
</dbReference>
<keyword evidence="1" id="KW-1133">Transmembrane helix</keyword>
<dbReference type="Proteomes" id="UP000019116">
    <property type="component" value="Chromosome 4D"/>
</dbReference>
<dbReference type="OrthoDB" id="591313at2759"/>
<dbReference type="Pfam" id="PF13968">
    <property type="entry name" value="DUF4220"/>
    <property type="match status" value="1"/>
</dbReference>
<dbReference type="Gramene" id="TraesJAG4D03G02444890.1">
    <property type="protein sequence ID" value="TraesJAG4D03G02444890.1.CDS1"/>
    <property type="gene ID" value="TraesJAG4D03G02444890"/>
</dbReference>
<evidence type="ECO:0000313" key="4">
    <source>
        <dbReference type="Proteomes" id="UP000019116"/>
    </source>
</evidence>
<dbReference type="EnsemblPlants" id="TraesCS4D02G107700.1">
    <property type="protein sequence ID" value="TraesCS4D02G107700.1.cds1"/>
    <property type="gene ID" value="TraesCS4D02G107700"/>
</dbReference>
<dbReference type="Gramene" id="TraesARI4D03G02486030.1">
    <property type="protein sequence ID" value="TraesARI4D03G02486030.1.CDS1"/>
    <property type="gene ID" value="TraesARI4D03G02486030"/>
</dbReference>
<dbReference type="InterPro" id="IPR007658">
    <property type="entry name" value="DUF594"/>
</dbReference>
<reference evidence="3" key="1">
    <citation type="submission" date="2018-08" db="EMBL/GenBank/DDBJ databases">
        <authorList>
            <person name="Rossello M."/>
        </authorList>
    </citation>
    <scope>NUCLEOTIDE SEQUENCE [LARGE SCALE GENOMIC DNA]</scope>
    <source>
        <strain evidence="3">cv. Chinese Spring</strain>
    </source>
</reference>
<feature type="domain" description="DUF4220" evidence="2">
    <location>
        <begin position="72"/>
        <end position="464"/>
    </location>
</feature>
<dbReference type="STRING" id="4565.A0A3B6JI10"/>
<name>A0A3B6JI10_WHEAT</name>
<protein>
    <recommendedName>
        <fullName evidence="2">DUF4220 domain-containing protein</fullName>
    </recommendedName>
</protein>
<dbReference type="Gramene" id="TraesSTA4D03G02442600.1">
    <property type="protein sequence ID" value="TraesSTA4D03G02442600.1.CDS1"/>
    <property type="gene ID" value="TraesSTA4D03G02442600"/>
</dbReference>
<sequence>MAIDLTEFLVSIGKTVWNIIRLDGTTHRGRSVELWVVLTTVLLLANFAVDSFGARFFPKWFMKATGEFFVILNASSVTYTLGLMEPSMKQGGGALSNFFHVWAVLIVTMQYSVQVGRPIKGKELTLVDLISSVWAANLLRRSSAGLKIRLPLCLILSLNVLRIVRYYLDSIRAADATAHNMKLVSDYMASSRHTAANARPDTMAGYRYLVHGEEEHEMEILRSKDATPGKDWVPPEDLITLETVWTRPHTEDKLLGKNSNDRHKYKDVCLSFALYKMLRRRFFGFPIPEANNCGTSELVFKGILEETDDYERAFRVTEVELSFLGDFSYGKHAVVFAAGFPVVRLLLSVLMIVSLVYTVYAIRDIPSAGTYATADEQLARVTHGVGVTRWIIAIITYRELWEIRIYVWSQWTRVVIICHYVRLLPQQGCISMLKRLVMEKAARFLFRHVGRSCWNQEIQQYNLILESVNWRDDDKMKLRTRVKNVKLQAEVKKALLGSLKALDPTLNLQHGSLGSYLQRAFQGDHCIAIESIHGQGETHKILVWLLWHVATGLCQIKLLETHTTTGQPKSVYCDPGSEFVGGTRRPEGYVTAMSLSNYCAYLVSRALVPDNGLVAKKVFDAVRCEAREKLTSHEKPMEVYDALMARAKLPSILNIGAELSKEVQSAYGDPQTLWAQLAKFWAGYLLHLSANTRAGKHQIHLQGGGAELATHLWALLSHAGFLGNIAHGHQMLDPEDLGEA</sequence>
<keyword evidence="1" id="KW-0812">Transmembrane</keyword>
<accession>A0A3B6JI10</accession>
<evidence type="ECO:0000259" key="2">
    <source>
        <dbReference type="Pfam" id="PF13968"/>
    </source>
</evidence>
<feature type="transmembrane region" description="Helical" evidence="1">
    <location>
        <begin position="64"/>
        <end position="82"/>
    </location>
</feature>